<evidence type="ECO:0000313" key="1">
    <source>
        <dbReference type="EMBL" id="THG16459.1"/>
    </source>
</evidence>
<organism evidence="1 2">
    <name type="scientific">Camellia sinensis var. sinensis</name>
    <name type="common">China tea</name>
    <dbReference type="NCBI Taxonomy" id="542762"/>
    <lineage>
        <taxon>Eukaryota</taxon>
        <taxon>Viridiplantae</taxon>
        <taxon>Streptophyta</taxon>
        <taxon>Embryophyta</taxon>
        <taxon>Tracheophyta</taxon>
        <taxon>Spermatophyta</taxon>
        <taxon>Magnoliopsida</taxon>
        <taxon>eudicotyledons</taxon>
        <taxon>Gunneridae</taxon>
        <taxon>Pentapetalae</taxon>
        <taxon>asterids</taxon>
        <taxon>Ericales</taxon>
        <taxon>Theaceae</taxon>
        <taxon>Camellia</taxon>
    </lineage>
</organism>
<dbReference type="AlphaFoldDB" id="A0A4S4EIV2"/>
<comment type="caution">
    <text evidence="1">The sequence shown here is derived from an EMBL/GenBank/DDBJ whole genome shotgun (WGS) entry which is preliminary data.</text>
</comment>
<reference evidence="1 2" key="1">
    <citation type="journal article" date="2018" name="Proc. Natl. Acad. Sci. U.S.A.">
        <title>Draft genome sequence of Camellia sinensis var. sinensis provides insights into the evolution of the tea genome and tea quality.</title>
        <authorList>
            <person name="Wei C."/>
            <person name="Yang H."/>
            <person name="Wang S."/>
            <person name="Zhao J."/>
            <person name="Liu C."/>
            <person name="Gao L."/>
            <person name="Xia E."/>
            <person name="Lu Y."/>
            <person name="Tai Y."/>
            <person name="She G."/>
            <person name="Sun J."/>
            <person name="Cao H."/>
            <person name="Tong W."/>
            <person name="Gao Q."/>
            <person name="Li Y."/>
            <person name="Deng W."/>
            <person name="Jiang X."/>
            <person name="Wang W."/>
            <person name="Chen Q."/>
            <person name="Zhang S."/>
            <person name="Li H."/>
            <person name="Wu J."/>
            <person name="Wang P."/>
            <person name="Li P."/>
            <person name="Shi C."/>
            <person name="Zheng F."/>
            <person name="Jian J."/>
            <person name="Huang B."/>
            <person name="Shan D."/>
            <person name="Shi M."/>
            <person name="Fang C."/>
            <person name="Yue Y."/>
            <person name="Li F."/>
            <person name="Li D."/>
            <person name="Wei S."/>
            <person name="Han B."/>
            <person name="Jiang C."/>
            <person name="Yin Y."/>
            <person name="Xia T."/>
            <person name="Zhang Z."/>
            <person name="Bennetzen J.L."/>
            <person name="Zhao S."/>
            <person name="Wan X."/>
        </authorList>
    </citation>
    <scope>NUCLEOTIDE SEQUENCE [LARGE SCALE GENOMIC DNA]</scope>
    <source>
        <strain evidence="2">cv. Shuchazao</strain>
        <tissue evidence="1">Leaf</tissue>
    </source>
</reference>
<dbReference type="EMBL" id="SDRB02004075">
    <property type="protein sequence ID" value="THG16459.1"/>
    <property type="molecule type" value="Genomic_DNA"/>
</dbReference>
<dbReference type="Proteomes" id="UP000306102">
    <property type="component" value="Unassembled WGS sequence"/>
</dbReference>
<evidence type="ECO:0000313" key="2">
    <source>
        <dbReference type="Proteomes" id="UP000306102"/>
    </source>
</evidence>
<keyword evidence="2" id="KW-1185">Reference proteome</keyword>
<accession>A0A4S4EIV2</accession>
<name>A0A4S4EIV2_CAMSN</name>
<proteinExistence type="predicted"/>
<protein>
    <submittedName>
        <fullName evidence="1">Uncharacterized protein</fullName>
    </submittedName>
</protein>
<gene>
    <name evidence="1" type="ORF">TEA_010226</name>
</gene>
<sequence length="216" mass="23622">MSTPCITVITKMLPTDYPIRGATRAGSVGLGVCPSPTRIVFGTAQARPSPTMNPSIVAQARPKLCILNSGCPNCPNCPSPETYSYAKEYAVNIINAVMNVYIKTMTEDHGNEVVAQACTVLHPPQDRTTRSCSAYGCSNCRKYIDVSGDSALMYASKQYSGGSAFVADMVKENQIRYDDLALDSNRTQELAGIGSLAKGFRQYLIWDRRRTFKRVN</sequence>